<feature type="domain" description="OmpR/PhoB-type" evidence="6">
    <location>
        <begin position="1"/>
        <end position="100"/>
    </location>
</feature>
<reference evidence="7 8" key="1">
    <citation type="submission" date="2020-11" db="EMBL/GenBank/DDBJ databases">
        <title>Sequencing the genomes of 1000 actinobacteria strains.</title>
        <authorList>
            <person name="Klenk H.-P."/>
        </authorList>
    </citation>
    <scope>NUCLEOTIDE SEQUENCE [LARGE SCALE GENOMIC DNA]</scope>
    <source>
        <strain evidence="7 8">DSM 101695</strain>
    </source>
</reference>
<dbReference type="InterPro" id="IPR016032">
    <property type="entry name" value="Sig_transdc_resp-reg_C-effctor"/>
</dbReference>
<dbReference type="SUPFAM" id="SSF48452">
    <property type="entry name" value="TPR-like"/>
    <property type="match status" value="1"/>
</dbReference>
<dbReference type="SMART" id="SM00862">
    <property type="entry name" value="Trans_reg_C"/>
    <property type="match status" value="1"/>
</dbReference>
<dbReference type="Gene3D" id="1.10.10.10">
    <property type="entry name" value="Winged helix-like DNA-binding domain superfamily/Winged helix DNA-binding domain"/>
    <property type="match status" value="1"/>
</dbReference>
<dbReference type="InterPro" id="IPR051677">
    <property type="entry name" value="AfsR-DnrI-RedD_regulator"/>
</dbReference>
<evidence type="ECO:0000256" key="1">
    <source>
        <dbReference type="ARBA" id="ARBA00005820"/>
    </source>
</evidence>
<dbReference type="Proteomes" id="UP000631791">
    <property type="component" value="Unassembled WGS sequence"/>
</dbReference>
<dbReference type="PROSITE" id="PS51755">
    <property type="entry name" value="OMPR_PHOB"/>
    <property type="match status" value="1"/>
</dbReference>
<keyword evidence="2" id="KW-0805">Transcription regulation</keyword>
<evidence type="ECO:0000259" key="6">
    <source>
        <dbReference type="PROSITE" id="PS51755"/>
    </source>
</evidence>
<dbReference type="InterPro" id="IPR005158">
    <property type="entry name" value="BTAD"/>
</dbReference>
<dbReference type="RefSeq" id="WP_196924197.1">
    <property type="nucleotide sequence ID" value="NZ_JADOTY010000001.1"/>
</dbReference>
<evidence type="ECO:0000256" key="4">
    <source>
        <dbReference type="ARBA" id="ARBA00023163"/>
    </source>
</evidence>
<evidence type="ECO:0000313" key="7">
    <source>
        <dbReference type="EMBL" id="MBG6105975.1"/>
    </source>
</evidence>
<dbReference type="PANTHER" id="PTHR35807">
    <property type="entry name" value="TRANSCRIPTIONAL REGULATOR REDD-RELATED"/>
    <property type="match status" value="1"/>
</dbReference>
<organism evidence="7 8">
    <name type="scientific">Micromonospora vinacea</name>
    <dbReference type="NCBI Taxonomy" id="709878"/>
    <lineage>
        <taxon>Bacteria</taxon>
        <taxon>Bacillati</taxon>
        <taxon>Actinomycetota</taxon>
        <taxon>Actinomycetes</taxon>
        <taxon>Micromonosporales</taxon>
        <taxon>Micromonosporaceae</taxon>
        <taxon>Micromonospora</taxon>
    </lineage>
</organism>
<dbReference type="Gene3D" id="1.25.40.10">
    <property type="entry name" value="Tetratricopeptide repeat domain"/>
    <property type="match status" value="1"/>
</dbReference>
<evidence type="ECO:0000313" key="8">
    <source>
        <dbReference type="Proteomes" id="UP000631791"/>
    </source>
</evidence>
<keyword evidence="3 5" id="KW-0238">DNA-binding</keyword>
<dbReference type="Pfam" id="PF00486">
    <property type="entry name" value="Trans_reg_C"/>
    <property type="match status" value="1"/>
</dbReference>
<dbReference type="SMART" id="SM01043">
    <property type="entry name" value="BTAD"/>
    <property type="match status" value="1"/>
</dbReference>
<dbReference type="InterPro" id="IPR001867">
    <property type="entry name" value="OmpR/PhoB-type_DNA-bd"/>
</dbReference>
<dbReference type="GO" id="GO:0003677">
    <property type="term" value="F:DNA binding"/>
    <property type="evidence" value="ECO:0007669"/>
    <property type="project" value="UniProtKB-KW"/>
</dbReference>
<dbReference type="EMBL" id="JADOTY010000001">
    <property type="protein sequence ID" value="MBG6105975.1"/>
    <property type="molecule type" value="Genomic_DNA"/>
</dbReference>
<comment type="similarity">
    <text evidence="1">Belongs to the AfsR/DnrI/RedD regulatory family.</text>
</comment>
<dbReference type="SUPFAM" id="SSF46894">
    <property type="entry name" value="C-terminal effector domain of the bipartite response regulators"/>
    <property type="match status" value="1"/>
</dbReference>
<feature type="DNA-binding region" description="OmpR/PhoB-type" evidence="5">
    <location>
        <begin position="1"/>
        <end position="100"/>
    </location>
</feature>
<evidence type="ECO:0000256" key="3">
    <source>
        <dbReference type="ARBA" id="ARBA00023125"/>
    </source>
</evidence>
<keyword evidence="4" id="KW-0804">Transcription</keyword>
<name>A0ABS0KBM0_9ACTN</name>
<proteinExistence type="inferred from homology"/>
<gene>
    <name evidence="7" type="ORF">IW249_006389</name>
</gene>
<sequence length="276" mass="29617">MNDLQFRVLGPLRLWRDGREIDAGPRQQRYLLLMLLIQEGRPVSTSELVQLLWGGEPPASAVNAIHKYVAALRRIFEPDLPARSAGTCLLRHGDGYRLISGPDSLDLSAFRRTAAMARTALAAGRLVEAHDLFLDALRHWHGSPGDRVGDNATAASALAALENDLFTVVAEAARLALRLNRPNSMLTFLWRAVACGALNEQVHALLIQSLAAAGQQAEALAVFQTIRDRLVGELGIDPGADLQAAHRQVLLQSVTAAGSGGARAWQAGHDPAVGVS</sequence>
<dbReference type="InterPro" id="IPR036388">
    <property type="entry name" value="WH-like_DNA-bd_sf"/>
</dbReference>
<dbReference type="Pfam" id="PF03704">
    <property type="entry name" value="BTAD"/>
    <property type="match status" value="1"/>
</dbReference>
<keyword evidence="8" id="KW-1185">Reference proteome</keyword>
<dbReference type="PANTHER" id="PTHR35807:SF1">
    <property type="entry name" value="TRANSCRIPTIONAL REGULATOR REDD"/>
    <property type="match status" value="1"/>
</dbReference>
<evidence type="ECO:0000256" key="5">
    <source>
        <dbReference type="PROSITE-ProRule" id="PRU01091"/>
    </source>
</evidence>
<accession>A0ABS0KBM0</accession>
<comment type="caution">
    <text evidence="7">The sequence shown here is derived from an EMBL/GenBank/DDBJ whole genome shotgun (WGS) entry which is preliminary data.</text>
</comment>
<evidence type="ECO:0000256" key="2">
    <source>
        <dbReference type="ARBA" id="ARBA00023015"/>
    </source>
</evidence>
<dbReference type="InterPro" id="IPR011990">
    <property type="entry name" value="TPR-like_helical_dom_sf"/>
</dbReference>
<dbReference type="CDD" id="cd15831">
    <property type="entry name" value="BTAD"/>
    <property type="match status" value="1"/>
</dbReference>
<protein>
    <submittedName>
        <fullName evidence="7">DNA-binding SARP family transcriptional activator</fullName>
    </submittedName>
</protein>